<gene>
    <name evidence="1" type="ORF">BRAPAZ1V2_A04P19820.2</name>
</gene>
<sequence length="54" mass="6375">MQSHCIQACYLGMRIGLVYVVCHWYCCTEERLHIETRTKKKKNRRAPSFVVTSV</sequence>
<dbReference type="Proteomes" id="UP000694005">
    <property type="component" value="Chromosome A04"/>
</dbReference>
<dbReference type="Gramene" id="A04p19820.2_BraZ1">
    <property type="protein sequence ID" value="A04p19820.2_BraZ1.CDS.1"/>
    <property type="gene ID" value="A04g19820.2_BraZ1"/>
</dbReference>
<proteinExistence type="predicted"/>
<organism evidence="1 2">
    <name type="scientific">Brassica campestris</name>
    <name type="common">Field mustard</name>
    <dbReference type="NCBI Taxonomy" id="3711"/>
    <lineage>
        <taxon>Eukaryota</taxon>
        <taxon>Viridiplantae</taxon>
        <taxon>Streptophyta</taxon>
        <taxon>Embryophyta</taxon>
        <taxon>Tracheophyta</taxon>
        <taxon>Spermatophyta</taxon>
        <taxon>Magnoliopsida</taxon>
        <taxon>eudicotyledons</taxon>
        <taxon>Gunneridae</taxon>
        <taxon>Pentapetalae</taxon>
        <taxon>rosids</taxon>
        <taxon>malvids</taxon>
        <taxon>Brassicales</taxon>
        <taxon>Brassicaceae</taxon>
        <taxon>Brassiceae</taxon>
        <taxon>Brassica</taxon>
    </lineage>
</organism>
<name>A0A8D9HWD4_BRACM</name>
<reference evidence="1 2" key="1">
    <citation type="submission" date="2021-07" db="EMBL/GenBank/DDBJ databases">
        <authorList>
            <consortium name="Genoscope - CEA"/>
            <person name="William W."/>
        </authorList>
    </citation>
    <scope>NUCLEOTIDE SEQUENCE [LARGE SCALE GENOMIC DNA]</scope>
</reference>
<dbReference type="EMBL" id="LS974620">
    <property type="protein sequence ID" value="CAG7907081.1"/>
    <property type="molecule type" value="Genomic_DNA"/>
</dbReference>
<protein>
    <submittedName>
        <fullName evidence="1">Uncharacterized protein</fullName>
    </submittedName>
</protein>
<evidence type="ECO:0000313" key="2">
    <source>
        <dbReference type="Proteomes" id="UP000694005"/>
    </source>
</evidence>
<accession>A0A8D9HWD4</accession>
<dbReference type="AlphaFoldDB" id="A0A8D9HWD4"/>
<evidence type="ECO:0000313" key="1">
    <source>
        <dbReference type="EMBL" id="CAG7907081.1"/>
    </source>
</evidence>